<protein>
    <submittedName>
        <fullName evidence="1">PAS domain-containing protein</fullName>
    </submittedName>
</protein>
<dbReference type="EMBL" id="CP182909">
    <property type="protein sequence ID" value="XPM64206.1"/>
    <property type="molecule type" value="Genomic_DNA"/>
</dbReference>
<reference evidence="1 2" key="1">
    <citation type="journal article" date="2016" name="Genome Announc.">
        <title>Draft Genome Sequence of the Thermotolerant Cyanobacterium Desertifilum sp. IPPAS B-1220.</title>
        <authorList>
            <person name="Mironov K.S."/>
            <person name="Sinetova M.A."/>
            <person name="Bolatkhan K."/>
            <person name="Zayadan B.K."/>
            <person name="Ustinova V.V."/>
            <person name="Kupriyanova E.V."/>
            <person name="Skrypnik A.N."/>
            <person name="Gogoleva N.E."/>
            <person name="Gogolev Y.V."/>
            <person name="Los D.A."/>
        </authorList>
    </citation>
    <scope>NUCLEOTIDE SEQUENCE [LARGE SCALE GENOMIC DNA]</scope>
    <source>
        <strain evidence="1 2">IPPAS B-1220</strain>
    </source>
</reference>
<keyword evidence="2" id="KW-1185">Reference proteome</keyword>
<proteinExistence type="predicted"/>
<evidence type="ECO:0000313" key="2">
    <source>
        <dbReference type="Proteomes" id="UP000095472"/>
    </source>
</evidence>
<gene>
    <name evidence="1" type="ORF">BH720_035400</name>
</gene>
<evidence type="ECO:0000313" key="1">
    <source>
        <dbReference type="EMBL" id="XPM64206.1"/>
    </source>
</evidence>
<dbReference type="Proteomes" id="UP000095472">
    <property type="component" value="Chromosome"/>
</dbReference>
<sequence length="118" mass="12857">MGIAEIAELDAATVIADAQSLLSLVHPDDWAELEESIVLSAQTLHPWKWEGRCITPSGKVKWVQGASRPELHADGSIVWDGWLMEITDRKQTNAALLERSRLATLCAKVGAILGQGEI</sequence>
<accession>A0ACD5GUB2</accession>
<name>A0ACD5GUB2_9CYAN</name>
<organism evidence="1 2">
    <name type="scientific">Desertifilum tharense IPPAS B-1220</name>
    <dbReference type="NCBI Taxonomy" id="1781255"/>
    <lineage>
        <taxon>Bacteria</taxon>
        <taxon>Bacillati</taxon>
        <taxon>Cyanobacteriota</taxon>
        <taxon>Cyanophyceae</taxon>
        <taxon>Desertifilales</taxon>
        <taxon>Desertifilaceae</taxon>
        <taxon>Desertifilum</taxon>
    </lineage>
</organism>